<evidence type="ECO:0000313" key="2">
    <source>
        <dbReference type="Proteomes" id="UP000245391"/>
    </source>
</evidence>
<dbReference type="AlphaFoldDB" id="A0A317F1U3"/>
<protein>
    <submittedName>
        <fullName evidence="1">Uncharacterized protein</fullName>
    </submittedName>
</protein>
<organism evidence="1 2">
    <name type="scientific">Pedobacter paludis</name>
    <dbReference type="NCBI Taxonomy" id="2203212"/>
    <lineage>
        <taxon>Bacteria</taxon>
        <taxon>Pseudomonadati</taxon>
        <taxon>Bacteroidota</taxon>
        <taxon>Sphingobacteriia</taxon>
        <taxon>Sphingobacteriales</taxon>
        <taxon>Sphingobacteriaceae</taxon>
        <taxon>Pedobacter</taxon>
    </lineage>
</organism>
<evidence type="ECO:0000313" key="1">
    <source>
        <dbReference type="EMBL" id="PWS33220.1"/>
    </source>
</evidence>
<accession>A0A317F1U3</accession>
<sequence length="75" mass="8656">MQVLLLFRLSEMSRGDQGFNFHVMRDLINQEELGSIPSAKLSMNFRLRKRALAEPASQKSRSVLMKNVDSKFSRI</sequence>
<name>A0A317F1U3_9SPHI</name>
<proteinExistence type="predicted"/>
<keyword evidence="2" id="KW-1185">Reference proteome</keyword>
<comment type="caution">
    <text evidence="1">The sequence shown here is derived from an EMBL/GenBank/DDBJ whole genome shotgun (WGS) entry which is preliminary data.</text>
</comment>
<reference evidence="2" key="1">
    <citation type="submission" date="2018-05" db="EMBL/GenBank/DDBJ databases">
        <title>Pedobacter paludis sp. nov., isolated from wetland soil.</title>
        <authorList>
            <person name="Zhang Y."/>
        </authorList>
    </citation>
    <scope>NUCLEOTIDE SEQUENCE [LARGE SCALE GENOMIC DNA]</scope>
    <source>
        <strain evidence="2">R-8</strain>
    </source>
</reference>
<gene>
    <name evidence="1" type="ORF">DF947_00880</name>
</gene>
<dbReference type="EMBL" id="QGNY01000001">
    <property type="protein sequence ID" value="PWS33220.1"/>
    <property type="molecule type" value="Genomic_DNA"/>
</dbReference>
<dbReference type="Proteomes" id="UP000245391">
    <property type="component" value="Unassembled WGS sequence"/>
</dbReference>